<dbReference type="InterPro" id="IPR010359">
    <property type="entry name" value="IrrE_HExxH"/>
</dbReference>
<dbReference type="Pfam" id="PF06114">
    <property type="entry name" value="Peptidase_M78"/>
    <property type="match status" value="1"/>
</dbReference>
<gene>
    <name evidence="4" type="ORF">Enr13x_25130</name>
</gene>
<dbReference type="SMART" id="SM00530">
    <property type="entry name" value="HTH_XRE"/>
    <property type="match status" value="1"/>
</dbReference>
<evidence type="ECO:0000256" key="2">
    <source>
        <dbReference type="SAM" id="MobiDB-lite"/>
    </source>
</evidence>
<dbReference type="PANTHER" id="PTHR43236">
    <property type="entry name" value="ANTITOXIN HIGA1"/>
    <property type="match status" value="1"/>
</dbReference>
<protein>
    <submittedName>
        <fullName evidence="4">Helix-turn-helix protein</fullName>
    </submittedName>
</protein>
<comment type="similarity">
    <text evidence="1">Belongs to the short-chain fatty acyl-CoA assimilation regulator (ScfR) family.</text>
</comment>
<dbReference type="GO" id="GO:0003677">
    <property type="term" value="F:DNA binding"/>
    <property type="evidence" value="ECO:0007669"/>
    <property type="project" value="InterPro"/>
</dbReference>
<dbReference type="InterPro" id="IPR052345">
    <property type="entry name" value="Rad_response_metalloprotease"/>
</dbReference>
<reference evidence="4 5" key="1">
    <citation type="submission" date="2019-03" db="EMBL/GenBank/DDBJ databases">
        <title>Deep-cultivation of Planctomycetes and their phenomic and genomic characterization uncovers novel biology.</title>
        <authorList>
            <person name="Wiegand S."/>
            <person name="Jogler M."/>
            <person name="Boedeker C."/>
            <person name="Pinto D."/>
            <person name="Vollmers J."/>
            <person name="Rivas-Marin E."/>
            <person name="Kohn T."/>
            <person name="Peeters S.H."/>
            <person name="Heuer A."/>
            <person name="Rast P."/>
            <person name="Oberbeckmann S."/>
            <person name="Bunk B."/>
            <person name="Jeske O."/>
            <person name="Meyerdierks A."/>
            <person name="Storesund J.E."/>
            <person name="Kallscheuer N."/>
            <person name="Luecker S."/>
            <person name="Lage O.M."/>
            <person name="Pohl T."/>
            <person name="Merkel B.J."/>
            <person name="Hornburger P."/>
            <person name="Mueller R.-W."/>
            <person name="Bruemmer F."/>
            <person name="Labrenz M."/>
            <person name="Spormann A.M."/>
            <person name="Op den Camp H."/>
            <person name="Overmann J."/>
            <person name="Amann R."/>
            <person name="Jetten M.S.M."/>
            <person name="Mascher T."/>
            <person name="Medema M.H."/>
            <person name="Devos D.P."/>
            <person name="Kaster A.-K."/>
            <person name="Ovreas L."/>
            <person name="Rohde M."/>
            <person name="Galperin M.Y."/>
            <person name="Jogler C."/>
        </authorList>
    </citation>
    <scope>NUCLEOTIDE SEQUENCE [LARGE SCALE GENOMIC DNA]</scope>
    <source>
        <strain evidence="4 5">Enr13</strain>
    </source>
</reference>
<dbReference type="PROSITE" id="PS50943">
    <property type="entry name" value="HTH_CROC1"/>
    <property type="match status" value="1"/>
</dbReference>
<dbReference type="InterPro" id="IPR013430">
    <property type="entry name" value="Toxin_antidote_HigA"/>
</dbReference>
<dbReference type="SUPFAM" id="SSF47413">
    <property type="entry name" value="lambda repressor-like DNA-binding domains"/>
    <property type="match status" value="1"/>
</dbReference>
<sequence length="358" mass="40626">MASITPAPYRPDRVSPPGETIRDMLDDVEMSQVELARRMGRPANKVNQIIQGKKAITADTALELENVLGLPASFWLRREQYYQLARSAQAQLEKQKQVCEIAKEFPCAEMARLGWIEKKTTWLEKYQELLRFFGTAKLDALNHAVELAPSFRKSDGKEACQKALAAWLRKGVIEARKIEKGSFSNQRTIRELGVFRELTRRGVENMERDLQDVASGLGIGVVFVPHLARTYVGGAAYWCGDSPVIQLSYRWKRHDILWFNFFHELAHILLHPRTETFLDDFSADQAKHEVEANQFAADCLIPAEEWSAFVDTGQFSVSSVEEFAKKVGIAGSLVVGRLQKEQHVSYKKLRQFHVSISG</sequence>
<dbReference type="Pfam" id="PF01381">
    <property type="entry name" value="HTH_3"/>
    <property type="match status" value="1"/>
</dbReference>
<evidence type="ECO:0000259" key="3">
    <source>
        <dbReference type="PROSITE" id="PS50943"/>
    </source>
</evidence>
<dbReference type="EMBL" id="CP037423">
    <property type="protein sequence ID" value="QDV42664.1"/>
    <property type="molecule type" value="Genomic_DNA"/>
</dbReference>
<keyword evidence="5" id="KW-1185">Reference proteome</keyword>
<dbReference type="CDD" id="cd00093">
    <property type="entry name" value="HTH_XRE"/>
    <property type="match status" value="1"/>
</dbReference>
<dbReference type="InterPro" id="IPR010982">
    <property type="entry name" value="Lambda_DNA-bd_dom_sf"/>
</dbReference>
<dbReference type="Gene3D" id="1.10.10.2910">
    <property type="match status" value="1"/>
</dbReference>
<feature type="region of interest" description="Disordered" evidence="2">
    <location>
        <begin position="1"/>
        <end position="20"/>
    </location>
</feature>
<accession>A0A518HP95</accession>
<proteinExistence type="inferred from homology"/>
<name>A0A518HP95_9BACT</name>
<organism evidence="4 5">
    <name type="scientific">Stieleria neptunia</name>
    <dbReference type="NCBI Taxonomy" id="2527979"/>
    <lineage>
        <taxon>Bacteria</taxon>
        <taxon>Pseudomonadati</taxon>
        <taxon>Planctomycetota</taxon>
        <taxon>Planctomycetia</taxon>
        <taxon>Pirellulales</taxon>
        <taxon>Pirellulaceae</taxon>
        <taxon>Stieleria</taxon>
    </lineage>
</organism>
<dbReference type="Gene3D" id="1.10.260.40">
    <property type="entry name" value="lambda repressor-like DNA-binding domains"/>
    <property type="match status" value="1"/>
</dbReference>
<dbReference type="PANTHER" id="PTHR43236:SF1">
    <property type="entry name" value="BLL7220 PROTEIN"/>
    <property type="match status" value="1"/>
</dbReference>
<dbReference type="Proteomes" id="UP000319004">
    <property type="component" value="Chromosome"/>
</dbReference>
<dbReference type="RefSeq" id="WP_197455972.1">
    <property type="nucleotide sequence ID" value="NZ_CP037423.1"/>
</dbReference>
<feature type="domain" description="HTH cro/C1-type" evidence="3">
    <location>
        <begin position="30"/>
        <end position="75"/>
    </location>
</feature>
<evidence type="ECO:0000256" key="1">
    <source>
        <dbReference type="ARBA" id="ARBA00007227"/>
    </source>
</evidence>
<dbReference type="NCBIfam" id="TIGR02607">
    <property type="entry name" value="antidote_HigA"/>
    <property type="match status" value="1"/>
</dbReference>
<evidence type="ECO:0000313" key="4">
    <source>
        <dbReference type="EMBL" id="QDV42664.1"/>
    </source>
</evidence>
<evidence type="ECO:0000313" key="5">
    <source>
        <dbReference type="Proteomes" id="UP000319004"/>
    </source>
</evidence>
<dbReference type="KEGG" id="snep:Enr13x_25130"/>
<dbReference type="AlphaFoldDB" id="A0A518HP95"/>
<dbReference type="InterPro" id="IPR001387">
    <property type="entry name" value="Cro/C1-type_HTH"/>
</dbReference>